<dbReference type="GO" id="GO:0004040">
    <property type="term" value="F:amidase activity"/>
    <property type="evidence" value="ECO:0007669"/>
    <property type="project" value="UniProtKB-EC"/>
</dbReference>
<dbReference type="GeneID" id="67178639"/>
<dbReference type="Gene3D" id="1.10.20.60">
    <property type="entry name" value="Glu-tRNAGln amidotransferase C subunit, N-terminal domain"/>
    <property type="match status" value="1"/>
</dbReference>
<dbReference type="EC" id="3.5.1.4" evidence="2"/>
<accession>A0A8T8WAA4</accession>
<dbReference type="PANTHER" id="PTHR11895:SF170">
    <property type="entry name" value="AMIDASE"/>
    <property type="match status" value="1"/>
</dbReference>
<organism evidence="2 3">
    <name type="scientific">Halobaculum magnesiiphilum</name>
    <dbReference type="NCBI Taxonomy" id="1017351"/>
    <lineage>
        <taxon>Archaea</taxon>
        <taxon>Methanobacteriati</taxon>
        <taxon>Methanobacteriota</taxon>
        <taxon>Stenosarchaea group</taxon>
        <taxon>Halobacteria</taxon>
        <taxon>Halobacteriales</taxon>
        <taxon>Haloferacaceae</taxon>
        <taxon>Halobaculum</taxon>
    </lineage>
</organism>
<dbReference type="NCBIfam" id="NF005565">
    <property type="entry name" value="PRK07235.1"/>
    <property type="match status" value="1"/>
</dbReference>
<dbReference type="AlphaFoldDB" id="A0A8T8WAA4"/>
<reference evidence="2 3" key="1">
    <citation type="journal article" date="2021" name="Int. J. Syst. Evol. Microbiol.">
        <title>Halobaculum halophilum sp. nov. and Halobaculum salinum sp. nov., isolated from salt lake and saline soil.</title>
        <authorList>
            <person name="Cui H.L."/>
            <person name="Shi X.W."/>
            <person name="Yin X.M."/>
            <person name="Yang X.Y."/>
            <person name="Hou J."/>
            <person name="Zhu L."/>
        </authorList>
    </citation>
    <scope>NUCLEOTIDE SEQUENCE [LARGE SCALE GENOMIC DNA]</scope>
    <source>
        <strain evidence="2 3">NBRC 109044</strain>
    </source>
</reference>
<dbReference type="InterPro" id="IPR000120">
    <property type="entry name" value="Amidase"/>
</dbReference>
<evidence type="ECO:0000313" key="2">
    <source>
        <dbReference type="EMBL" id="QZP36792.1"/>
    </source>
</evidence>
<dbReference type="RefSeq" id="WP_222606610.1">
    <property type="nucleotide sequence ID" value="NZ_CP081958.1"/>
</dbReference>
<dbReference type="SUPFAM" id="SSF75304">
    <property type="entry name" value="Amidase signature (AS) enzymes"/>
    <property type="match status" value="1"/>
</dbReference>
<dbReference type="EMBL" id="CP081958">
    <property type="protein sequence ID" value="QZP36792.1"/>
    <property type="molecule type" value="Genomic_DNA"/>
</dbReference>
<keyword evidence="3" id="KW-1185">Reference proteome</keyword>
<evidence type="ECO:0000313" key="3">
    <source>
        <dbReference type="Proteomes" id="UP000826254"/>
    </source>
</evidence>
<keyword evidence="2" id="KW-0378">Hydrolase</keyword>
<proteinExistence type="predicted"/>
<dbReference type="Gene3D" id="3.90.1300.10">
    <property type="entry name" value="Amidase signature (AS) domain"/>
    <property type="match status" value="1"/>
</dbReference>
<dbReference type="PANTHER" id="PTHR11895">
    <property type="entry name" value="TRANSAMIDASE"/>
    <property type="match status" value="1"/>
</dbReference>
<protein>
    <submittedName>
        <fullName evidence="2">Amidase</fullName>
        <ecNumber evidence="2">3.5.1.4</ecNumber>
    </submittedName>
</protein>
<dbReference type="Pfam" id="PF01425">
    <property type="entry name" value="Amidase"/>
    <property type="match status" value="1"/>
</dbReference>
<feature type="domain" description="Amidase" evidence="1">
    <location>
        <begin position="88"/>
        <end position="493"/>
    </location>
</feature>
<dbReference type="InterPro" id="IPR020556">
    <property type="entry name" value="Amidase_CS"/>
</dbReference>
<sequence length="508" mass="53575">MSESPPNVRPPTTEEIRELAEQHHMSLSDDEVADFAAIIEGMLDGYERIDELSAPTPEVKYHTRDPGYEPDAEEDPLNAFVRKCEVQGADGGPLAGYEVGLKDSVSLAGVEMTLGSKLFEGYVPSTDATIVTRLLDAGATITGKLNMEDMALSGSGELSATGPVLNPRDDDYIAGGSSSGSAAAVATGDVDVAIGGDQGGSIRIPASWSGIVGHKPTHSLVPYTGVAGLGRSFDHVGPMCSTVEDCALMLDVLAGADGLDPRQGAVPTQHYSEALGVTPSEITVGVLQEGFGHEQSEPGVDETVRTALDAFEAAGAEVVDVSVPMHLDGLPIWNAIGLEEITATVNAECVGHYGKGFYDTQFADAFGRARRSQADDYLTTMKLTLIAGQYLSNEYRGHYHAKGQNLARKLTDAYDQALEDVDVLAMPTTPQTAHEVDRDISRVEAIDRALDMLSNTAPFDNTGHPAISVPAGQSDGLPVGVMFVGDSFDDATALASAHAFEQHVEVTL</sequence>
<dbReference type="InterPro" id="IPR036928">
    <property type="entry name" value="AS_sf"/>
</dbReference>
<name>A0A8T8WAA4_9EURY</name>
<evidence type="ECO:0000259" key="1">
    <source>
        <dbReference type="Pfam" id="PF01425"/>
    </source>
</evidence>
<dbReference type="InterPro" id="IPR023631">
    <property type="entry name" value="Amidase_dom"/>
</dbReference>
<gene>
    <name evidence="2" type="ORF">K6T50_10815</name>
</gene>
<dbReference type="Proteomes" id="UP000826254">
    <property type="component" value="Chromosome"/>
</dbReference>
<dbReference type="KEGG" id="hmp:K6T50_10815"/>
<dbReference type="PROSITE" id="PS00571">
    <property type="entry name" value="AMIDASES"/>
    <property type="match status" value="1"/>
</dbReference>